<gene>
    <name evidence="3" type="ORF">CALVIDRAFT_526813</name>
</gene>
<feature type="transmembrane region" description="Helical" evidence="2">
    <location>
        <begin position="219"/>
        <end position="237"/>
    </location>
</feature>
<feature type="transmembrane region" description="Helical" evidence="2">
    <location>
        <begin position="153"/>
        <end position="177"/>
    </location>
</feature>
<feature type="transmembrane region" description="Helical" evidence="2">
    <location>
        <begin position="122"/>
        <end position="141"/>
    </location>
</feature>
<keyword evidence="2" id="KW-0812">Transmembrane</keyword>
<evidence type="ECO:0000256" key="1">
    <source>
        <dbReference type="SAM" id="MobiDB-lite"/>
    </source>
</evidence>
<evidence type="ECO:0000256" key="2">
    <source>
        <dbReference type="SAM" id="Phobius"/>
    </source>
</evidence>
<feature type="transmembrane region" description="Helical" evidence="2">
    <location>
        <begin position="326"/>
        <end position="348"/>
    </location>
</feature>
<dbReference type="EMBL" id="KV417280">
    <property type="protein sequence ID" value="KZO97265.1"/>
    <property type="molecule type" value="Genomic_DNA"/>
</dbReference>
<proteinExistence type="predicted"/>
<dbReference type="AlphaFoldDB" id="A0A167N242"/>
<evidence type="ECO:0000313" key="3">
    <source>
        <dbReference type="EMBL" id="KZO97265.1"/>
    </source>
</evidence>
<feature type="region of interest" description="Disordered" evidence="1">
    <location>
        <begin position="355"/>
        <end position="379"/>
    </location>
</feature>
<feature type="transmembrane region" description="Helical" evidence="2">
    <location>
        <begin position="297"/>
        <end position="314"/>
    </location>
</feature>
<dbReference type="OrthoDB" id="2126185at2759"/>
<keyword evidence="2" id="KW-1133">Transmembrane helix</keyword>
<organism evidence="3 4">
    <name type="scientific">Calocera viscosa (strain TUFC12733)</name>
    <dbReference type="NCBI Taxonomy" id="1330018"/>
    <lineage>
        <taxon>Eukaryota</taxon>
        <taxon>Fungi</taxon>
        <taxon>Dikarya</taxon>
        <taxon>Basidiomycota</taxon>
        <taxon>Agaricomycotina</taxon>
        <taxon>Dacrymycetes</taxon>
        <taxon>Dacrymycetales</taxon>
        <taxon>Dacrymycetaceae</taxon>
        <taxon>Calocera</taxon>
    </lineage>
</organism>
<keyword evidence="4" id="KW-1185">Reference proteome</keyword>
<keyword evidence="2" id="KW-0472">Membrane</keyword>
<accession>A0A167N242</accession>
<sequence>MSTLLSGFTQLTPSHYLHILILLSYLLVILLLLGAILYTLPRPKAGDGRAVARGVFALGTLASGAHTWYYMIRFLQYSYTNYVSSHPPPSASPFLLTLASWLEQTSLFDEAWRHVCSTPENWWWSSHICLYTIPWTAFVAIEGRRHSIPHLWLYPLLGQLMAISTASSLFFLALFSTPPADPPIPRPRLPLSTYLPILASIFPALYTPYLTPSAFLPNLLLLHFLLLIPFLPLSQYLPSTLSSDAGSTLPPSSLLTLLEPLTFLPRALALLSLPRGAWHSPRLLLSTLLSHPAQSSIGFDAMHVSLLLLLYSLLRRGASPSRAGAYEALSALAGILAVGPGVVAPLVFRGGLRERKPRPEGKKVKGYGQLKVEDMPRRTRSGRLYSDVVVGGKS</sequence>
<reference evidence="3 4" key="1">
    <citation type="journal article" date="2016" name="Mol. Biol. Evol.">
        <title>Comparative Genomics of Early-Diverging Mushroom-Forming Fungi Provides Insights into the Origins of Lignocellulose Decay Capabilities.</title>
        <authorList>
            <person name="Nagy L.G."/>
            <person name="Riley R."/>
            <person name="Tritt A."/>
            <person name="Adam C."/>
            <person name="Daum C."/>
            <person name="Floudas D."/>
            <person name="Sun H."/>
            <person name="Yadav J.S."/>
            <person name="Pangilinan J."/>
            <person name="Larsson K.H."/>
            <person name="Matsuura K."/>
            <person name="Barry K."/>
            <person name="Labutti K."/>
            <person name="Kuo R."/>
            <person name="Ohm R.A."/>
            <person name="Bhattacharya S.S."/>
            <person name="Shirouzu T."/>
            <person name="Yoshinaga Y."/>
            <person name="Martin F.M."/>
            <person name="Grigoriev I.V."/>
            <person name="Hibbett D.S."/>
        </authorList>
    </citation>
    <scope>NUCLEOTIDE SEQUENCE [LARGE SCALE GENOMIC DNA]</scope>
    <source>
        <strain evidence="3 4">TUFC12733</strain>
    </source>
</reference>
<feature type="transmembrane region" description="Helical" evidence="2">
    <location>
        <begin position="50"/>
        <end position="71"/>
    </location>
</feature>
<feature type="transmembrane region" description="Helical" evidence="2">
    <location>
        <begin position="16"/>
        <end position="38"/>
    </location>
</feature>
<dbReference type="Proteomes" id="UP000076738">
    <property type="component" value="Unassembled WGS sequence"/>
</dbReference>
<name>A0A167N242_CALVF</name>
<feature type="transmembrane region" description="Helical" evidence="2">
    <location>
        <begin position="189"/>
        <end position="207"/>
    </location>
</feature>
<protein>
    <submittedName>
        <fullName evidence="3">Uncharacterized protein</fullName>
    </submittedName>
</protein>
<evidence type="ECO:0000313" key="4">
    <source>
        <dbReference type="Proteomes" id="UP000076738"/>
    </source>
</evidence>